<name>A0A5Q0NZX1_9GAMM</name>
<evidence type="ECO:0000256" key="1">
    <source>
        <dbReference type="SAM" id="Coils"/>
    </source>
</evidence>
<keyword evidence="1" id="KW-0175">Coiled coil</keyword>
<evidence type="ECO:0000313" key="4">
    <source>
        <dbReference type="Proteomes" id="UP000327478"/>
    </source>
</evidence>
<evidence type="ECO:0000313" key="2">
    <source>
        <dbReference type="EMBL" id="MQW91966.1"/>
    </source>
</evidence>
<evidence type="ECO:0000313" key="3">
    <source>
        <dbReference type="EMBL" id="QGA10064.1"/>
    </source>
</evidence>
<protein>
    <submittedName>
        <fullName evidence="2">Uncharacterized protein</fullName>
    </submittedName>
</protein>
<dbReference type="EMBL" id="WITK01000007">
    <property type="protein sequence ID" value="MQW91966.1"/>
    <property type="molecule type" value="Genomic_DNA"/>
</dbReference>
<accession>A0A5Q0NZX1</accession>
<dbReference type="EMBL" id="CP045650">
    <property type="protein sequence ID" value="QGA10064.1"/>
    <property type="molecule type" value="Genomic_DNA"/>
</dbReference>
<dbReference type="Proteomes" id="UP000480556">
    <property type="component" value="Unassembled WGS sequence"/>
</dbReference>
<reference evidence="4 5" key="1">
    <citation type="submission" date="2019-10" db="EMBL/GenBank/DDBJ databases">
        <authorList>
            <person name="Dong K."/>
        </authorList>
    </citation>
    <scope>NUCLEOTIDE SEQUENCE [LARGE SCALE GENOMIC DNA]</scope>
    <source>
        <strain evidence="3">Dk386</strain>
        <strain evidence="4">dk386</strain>
        <strain evidence="5">dk771</strain>
        <strain evidence="2">Dk771</strain>
    </source>
</reference>
<evidence type="ECO:0000313" key="5">
    <source>
        <dbReference type="Proteomes" id="UP000480556"/>
    </source>
</evidence>
<dbReference type="RefSeq" id="WP_153370329.1">
    <property type="nucleotide sequence ID" value="NZ_CP045650.1"/>
</dbReference>
<organism evidence="2 5">
    <name type="scientific">Acinetobacter wanghuae</name>
    <dbReference type="NCBI Taxonomy" id="2662362"/>
    <lineage>
        <taxon>Bacteria</taxon>
        <taxon>Pseudomonadati</taxon>
        <taxon>Pseudomonadota</taxon>
        <taxon>Gammaproteobacteria</taxon>
        <taxon>Moraxellales</taxon>
        <taxon>Moraxellaceae</taxon>
        <taxon>Acinetobacter</taxon>
    </lineage>
</organism>
<gene>
    <name evidence="3" type="ORF">GFH30_01010</name>
    <name evidence="2" type="ORF">GHJ48_06065</name>
</gene>
<dbReference type="Proteomes" id="UP000327478">
    <property type="component" value="Chromosome"/>
</dbReference>
<sequence>MKSFYSLEEVILSSENNLSVNDIKYYCRIGELNPCIYFQGNLVCISDEKLQDSACKSGPVAHIEEVKWSTIFEGYIYFSQLVDYLDASHTLDSGVFYNVDKIIQSISHAISDTSLFNLADNEYLKAFPRMIDDDIKNIRWLLEAKDFEGNPFYAKNILFHHSQVDKLLSQRQSTIETKSAIPIFYKNEFFTLIEAACLIANENPVTINNAWDEKNFSNQYPRFVEAHNFILSIYHTSNLKEMDSPVFMSYELKQLLANKDIFIAGFNENINQIALEEELYELRKERIQLREEKKNLELEIQELQKVHSYQQEEIKENCLPFSGDNPDFPIELSLANFIWKEIYINKRFPQKYSHEQAINELFNSMNFEHIPLTEKFKDRLKSITTPLRLKPKDWNVFKENQKNHGHPLSKNSKGTP</sequence>
<keyword evidence="4" id="KW-1185">Reference proteome</keyword>
<feature type="coiled-coil region" evidence="1">
    <location>
        <begin position="272"/>
        <end position="313"/>
    </location>
</feature>
<proteinExistence type="predicted"/>
<dbReference type="AlphaFoldDB" id="A0A5Q0NZX1"/>